<keyword evidence="1" id="KW-0732">Signal</keyword>
<reference evidence="3" key="1">
    <citation type="journal article" date="2019" name="Int. J. Syst. Evol. Microbiol.">
        <title>The Global Catalogue of Microorganisms (GCM) 10K type strain sequencing project: providing services to taxonomists for standard genome sequencing and annotation.</title>
        <authorList>
            <consortium name="The Broad Institute Genomics Platform"/>
            <consortium name="The Broad Institute Genome Sequencing Center for Infectious Disease"/>
            <person name="Wu L."/>
            <person name="Ma J."/>
        </authorList>
    </citation>
    <scope>NUCLEOTIDE SEQUENCE [LARGE SCALE GENOMIC DNA]</scope>
    <source>
        <strain evidence="3">CGMCC 4.7455</strain>
    </source>
</reference>
<evidence type="ECO:0000313" key="3">
    <source>
        <dbReference type="Proteomes" id="UP001597365"/>
    </source>
</evidence>
<evidence type="ECO:0000256" key="1">
    <source>
        <dbReference type="SAM" id="SignalP"/>
    </source>
</evidence>
<accession>A0ABW4PMS5</accession>
<evidence type="ECO:0000313" key="2">
    <source>
        <dbReference type="EMBL" id="MFD1830566.1"/>
    </source>
</evidence>
<protein>
    <submittedName>
        <fullName evidence="2">Uncharacterized protein</fullName>
    </submittedName>
</protein>
<dbReference type="Proteomes" id="UP001597365">
    <property type="component" value="Unassembled WGS sequence"/>
</dbReference>
<dbReference type="RefSeq" id="WP_380899592.1">
    <property type="nucleotide sequence ID" value="NZ_JBHUFU010000006.1"/>
</dbReference>
<proteinExistence type="predicted"/>
<name>A0ABW4PMS5_9ACTN</name>
<organism evidence="2 3">
    <name type="scientific">Streptomyces desertarenae</name>
    <dbReference type="NCBI Taxonomy" id="2666184"/>
    <lineage>
        <taxon>Bacteria</taxon>
        <taxon>Bacillati</taxon>
        <taxon>Actinomycetota</taxon>
        <taxon>Actinomycetes</taxon>
        <taxon>Kitasatosporales</taxon>
        <taxon>Streptomycetaceae</taxon>
        <taxon>Streptomyces</taxon>
    </lineage>
</organism>
<sequence>MAALPLVFLAAFALLAAFDPEQALLKKADVVGSWRSDDGRGRVDFHADGRFEMSGIPRSAIVFSFNDPPPGKGPISGKGTWEFAYDEPSTGIHLHIDAAGSFFDAEVASLESIKEDGRTKMYFSVNVDKMYGYEIQRVSEQPQ</sequence>
<feature type="chain" id="PRO_5046008270" evidence="1">
    <location>
        <begin position="17"/>
        <end position="143"/>
    </location>
</feature>
<gene>
    <name evidence="2" type="ORF">ACFSJS_12920</name>
</gene>
<comment type="caution">
    <text evidence="2">The sequence shown here is derived from an EMBL/GenBank/DDBJ whole genome shotgun (WGS) entry which is preliminary data.</text>
</comment>
<feature type="signal peptide" evidence="1">
    <location>
        <begin position="1"/>
        <end position="16"/>
    </location>
</feature>
<dbReference type="EMBL" id="JBHUFU010000006">
    <property type="protein sequence ID" value="MFD1830566.1"/>
    <property type="molecule type" value="Genomic_DNA"/>
</dbReference>
<keyword evidence="3" id="KW-1185">Reference proteome</keyword>